<dbReference type="OrthoDB" id="9778912at2"/>
<evidence type="ECO:0000256" key="2">
    <source>
        <dbReference type="ARBA" id="ARBA00022630"/>
    </source>
</evidence>
<dbReference type="Pfam" id="PF03060">
    <property type="entry name" value="NMO"/>
    <property type="match status" value="1"/>
</dbReference>
<evidence type="ECO:0000256" key="4">
    <source>
        <dbReference type="ARBA" id="ARBA00023002"/>
    </source>
</evidence>
<keyword evidence="4" id="KW-0560">Oxidoreductase</keyword>
<dbReference type="PANTHER" id="PTHR42747">
    <property type="entry name" value="NITRONATE MONOOXYGENASE-RELATED"/>
    <property type="match status" value="1"/>
</dbReference>
<dbReference type="Gene3D" id="3.20.20.70">
    <property type="entry name" value="Aldolase class I"/>
    <property type="match status" value="1"/>
</dbReference>
<comment type="similarity">
    <text evidence="1">Belongs to the nitronate monooxygenase family. NMO class I subfamily.</text>
</comment>
<organism evidence="6 7">
    <name type="scientific">Ancylomarina euxinus</name>
    <dbReference type="NCBI Taxonomy" id="2283627"/>
    <lineage>
        <taxon>Bacteria</taxon>
        <taxon>Pseudomonadati</taxon>
        <taxon>Bacteroidota</taxon>
        <taxon>Bacteroidia</taxon>
        <taxon>Marinilabiliales</taxon>
        <taxon>Marinifilaceae</taxon>
        <taxon>Ancylomarina</taxon>
    </lineage>
</organism>
<keyword evidence="2" id="KW-0285">Flavoprotein</keyword>
<comment type="caution">
    <text evidence="6">The sequence shown here is derived from an EMBL/GenBank/DDBJ whole genome shotgun (WGS) entry which is preliminary data.</text>
</comment>
<dbReference type="AlphaFoldDB" id="A0A425Y2G2"/>
<evidence type="ECO:0000256" key="5">
    <source>
        <dbReference type="ARBA" id="ARBA00023033"/>
    </source>
</evidence>
<keyword evidence="3" id="KW-0288">FMN</keyword>
<evidence type="ECO:0000313" key="7">
    <source>
        <dbReference type="Proteomes" id="UP000285794"/>
    </source>
</evidence>
<name>A0A425Y2G2_9BACT</name>
<dbReference type="InterPro" id="IPR004136">
    <property type="entry name" value="NMO"/>
</dbReference>
<evidence type="ECO:0000256" key="3">
    <source>
        <dbReference type="ARBA" id="ARBA00022643"/>
    </source>
</evidence>
<dbReference type="GO" id="GO:0018580">
    <property type="term" value="F:nitronate monooxygenase activity"/>
    <property type="evidence" value="ECO:0007669"/>
    <property type="project" value="InterPro"/>
</dbReference>
<dbReference type="Proteomes" id="UP000285794">
    <property type="component" value="Unassembled WGS sequence"/>
</dbReference>
<evidence type="ECO:0000313" key="6">
    <source>
        <dbReference type="EMBL" id="RRG21933.1"/>
    </source>
</evidence>
<dbReference type="CDD" id="cd04730">
    <property type="entry name" value="NPD_like"/>
    <property type="match status" value="1"/>
</dbReference>
<accession>A0A425Y2G2</accession>
<dbReference type="InterPro" id="IPR013785">
    <property type="entry name" value="Aldolase_TIM"/>
</dbReference>
<evidence type="ECO:0000256" key="1">
    <source>
        <dbReference type="ARBA" id="ARBA00009881"/>
    </source>
</evidence>
<gene>
    <name evidence="6" type="ORF">DWB61_09300</name>
</gene>
<dbReference type="RefSeq" id="WP_125030619.1">
    <property type="nucleotide sequence ID" value="NZ_JAPXVP010000007.1"/>
</dbReference>
<protein>
    <submittedName>
        <fullName evidence="6">Nitronate monooxygenase</fullName>
    </submittedName>
</protein>
<dbReference type="PANTHER" id="PTHR42747:SF4">
    <property type="entry name" value="BLR1330 PROTEIN"/>
    <property type="match status" value="1"/>
</dbReference>
<reference evidence="6 7" key="1">
    <citation type="submission" date="2018-07" db="EMBL/GenBank/DDBJ databases">
        <title>Draft genome sequence of Ancylomarina sp. M1P.</title>
        <authorList>
            <person name="Yadav S."/>
            <person name="Villanueva L."/>
            <person name="Damste J.S.S."/>
        </authorList>
    </citation>
    <scope>NUCLEOTIDE SEQUENCE [LARGE SCALE GENOMIC DNA]</scope>
    <source>
        <strain evidence="6 7">M1P</strain>
    </source>
</reference>
<keyword evidence="5 6" id="KW-0503">Monooxygenase</keyword>
<dbReference type="EMBL" id="QQWG01000007">
    <property type="protein sequence ID" value="RRG21933.1"/>
    <property type="molecule type" value="Genomic_DNA"/>
</dbReference>
<proteinExistence type="inferred from homology"/>
<dbReference type="SUPFAM" id="SSF51412">
    <property type="entry name" value="Inosine monophosphate dehydrogenase (IMPDH)"/>
    <property type="match status" value="1"/>
</dbReference>
<keyword evidence="7" id="KW-1185">Reference proteome</keyword>
<dbReference type="FunFam" id="3.20.20.70:FF:000210">
    <property type="entry name" value="2-nitropropane dioxygenase"/>
    <property type="match status" value="1"/>
</dbReference>
<sequence length="322" mass="34809">MNIPELKSSLTLPIIVAPMFLVSGTDLVIESCKKGVLGTFPSLNGRTVQDFERMLIEITDALEYFKLETGIEPAPFAVNLIVNKTNPRLIPDLKLCIKYKVPLVITSLGASKDVVDSIHQYGGLVFHDIIKRRHAEKAIEVGVDGIIAVAAGAGGHAGTANPFALLDEIRSFYKGPLVLAGAINGGKDILAAQDMGADFAYMGTRFIATDESLAASAYKASLVNSHIDDVIYTDAVSGVYGNFLKSSIEKAGIDLSQKKEEDFSELSAQNDKAWKDIWSAGHGVTGIKSITTVSHLLDEIIEEYKEALIQNSEKLKKLNITQ</sequence>